<name>A0AAV4WLU9_CAEEX</name>
<organism evidence="2 3">
    <name type="scientific">Caerostris extrusa</name>
    <name type="common">Bark spider</name>
    <name type="synonym">Caerostris bankana</name>
    <dbReference type="NCBI Taxonomy" id="172846"/>
    <lineage>
        <taxon>Eukaryota</taxon>
        <taxon>Metazoa</taxon>
        <taxon>Ecdysozoa</taxon>
        <taxon>Arthropoda</taxon>
        <taxon>Chelicerata</taxon>
        <taxon>Arachnida</taxon>
        <taxon>Araneae</taxon>
        <taxon>Araneomorphae</taxon>
        <taxon>Entelegynae</taxon>
        <taxon>Araneoidea</taxon>
        <taxon>Araneidae</taxon>
        <taxon>Caerostris</taxon>
    </lineage>
</organism>
<dbReference type="EMBL" id="BPLR01016306">
    <property type="protein sequence ID" value="GIY82921.1"/>
    <property type="molecule type" value="Genomic_DNA"/>
</dbReference>
<keyword evidence="3" id="KW-1185">Reference proteome</keyword>
<dbReference type="Proteomes" id="UP001054945">
    <property type="component" value="Unassembled WGS sequence"/>
</dbReference>
<gene>
    <name evidence="2" type="ORF">CEXT_299251</name>
</gene>
<comment type="caution">
    <text evidence="2">The sequence shown here is derived from an EMBL/GenBank/DDBJ whole genome shotgun (WGS) entry which is preliminary data.</text>
</comment>
<evidence type="ECO:0000313" key="2">
    <source>
        <dbReference type="EMBL" id="GIY82921.1"/>
    </source>
</evidence>
<protein>
    <submittedName>
        <fullName evidence="2">Uncharacterized protein</fullName>
    </submittedName>
</protein>
<proteinExistence type="predicted"/>
<reference evidence="2 3" key="1">
    <citation type="submission" date="2021-06" db="EMBL/GenBank/DDBJ databases">
        <title>Caerostris extrusa draft genome.</title>
        <authorList>
            <person name="Kono N."/>
            <person name="Arakawa K."/>
        </authorList>
    </citation>
    <scope>NUCLEOTIDE SEQUENCE [LARGE SCALE GENOMIC DNA]</scope>
</reference>
<accession>A0AAV4WLU9</accession>
<keyword evidence="1" id="KW-0175">Coiled coil</keyword>
<evidence type="ECO:0000256" key="1">
    <source>
        <dbReference type="SAM" id="Coils"/>
    </source>
</evidence>
<dbReference type="AlphaFoldDB" id="A0AAV4WLU9"/>
<sequence>MAIRRRPLLISQHCNIFRWQIPVTKAVISAKIPDAIIVYLLEEVLRKTSTNEVMKAEEDLEELLEEASSANDENKITHSLALKGLPREAELKHYMIHACRNKDKEITLLKFRQLQCENNLTVIYEMLWLVMQYLQSSPEKKKY</sequence>
<evidence type="ECO:0000313" key="3">
    <source>
        <dbReference type="Proteomes" id="UP001054945"/>
    </source>
</evidence>
<feature type="coiled-coil region" evidence="1">
    <location>
        <begin position="46"/>
        <end position="73"/>
    </location>
</feature>